<dbReference type="SUPFAM" id="SSF57716">
    <property type="entry name" value="Glucocorticoid receptor-like (DNA-binding domain)"/>
    <property type="match status" value="1"/>
</dbReference>
<evidence type="ECO:0000313" key="7">
    <source>
        <dbReference type="Ensembl" id="ENSPREP00000002901.1"/>
    </source>
</evidence>
<sequence>MPKRCVAAGCNNYPSEHISLFSFPKDEKLRDQWTQQVQRTRGSWLPTPSSVLCSEHFTADCFEEAPGLKESFGLEVRYKRVVKPTAVPSVFEMLPTTAGMSALQIHLPL</sequence>
<evidence type="ECO:0000256" key="1">
    <source>
        <dbReference type="ARBA" id="ARBA00022723"/>
    </source>
</evidence>
<dbReference type="PANTHER" id="PTHR46927">
    <property type="entry name" value="AGAP005574-PA"/>
    <property type="match status" value="1"/>
</dbReference>
<keyword evidence="8" id="KW-1185">Reference proteome</keyword>
<keyword evidence="2 5" id="KW-0863">Zinc-finger</keyword>
<name>A0A3P9N003_POERE</name>
<dbReference type="Pfam" id="PF05485">
    <property type="entry name" value="THAP"/>
    <property type="match status" value="1"/>
</dbReference>
<protein>
    <recommendedName>
        <fullName evidence="6">THAP-type domain-containing protein</fullName>
    </recommendedName>
</protein>
<dbReference type="GO" id="GO:0008270">
    <property type="term" value="F:zinc ion binding"/>
    <property type="evidence" value="ECO:0007669"/>
    <property type="project" value="UniProtKB-KW"/>
</dbReference>
<reference evidence="8" key="1">
    <citation type="submission" date="2013-11" db="EMBL/GenBank/DDBJ databases">
        <title>The genomic landscape of the Guanapo guppy.</title>
        <authorList>
            <person name="Kuenstner A."/>
            <person name="Dreyer C."/>
        </authorList>
    </citation>
    <scope>NUCLEOTIDE SEQUENCE</scope>
    <source>
        <strain evidence="8">Guanapo</strain>
    </source>
</reference>
<dbReference type="Proteomes" id="UP000242638">
    <property type="component" value="Unassembled WGS sequence"/>
</dbReference>
<evidence type="ECO:0000313" key="8">
    <source>
        <dbReference type="Proteomes" id="UP000242638"/>
    </source>
</evidence>
<feature type="domain" description="THAP-type" evidence="6">
    <location>
        <begin position="1"/>
        <end position="91"/>
    </location>
</feature>
<dbReference type="InterPro" id="IPR038441">
    <property type="entry name" value="THAP_Znf_sf"/>
</dbReference>
<reference evidence="7" key="2">
    <citation type="submission" date="2025-08" db="UniProtKB">
        <authorList>
            <consortium name="Ensembl"/>
        </authorList>
    </citation>
    <scope>IDENTIFICATION</scope>
    <source>
        <strain evidence="7">Guanapo</strain>
    </source>
</reference>
<dbReference type="Ensembl" id="ENSPRET00000002952.1">
    <property type="protein sequence ID" value="ENSPREP00000002901.1"/>
    <property type="gene ID" value="ENSPREG00000002108.1"/>
</dbReference>
<keyword evidence="1" id="KW-0479">Metal-binding</keyword>
<evidence type="ECO:0000256" key="3">
    <source>
        <dbReference type="ARBA" id="ARBA00022833"/>
    </source>
</evidence>
<evidence type="ECO:0000256" key="2">
    <source>
        <dbReference type="ARBA" id="ARBA00022771"/>
    </source>
</evidence>
<dbReference type="Gene3D" id="6.20.210.20">
    <property type="entry name" value="THAP domain"/>
    <property type="match status" value="1"/>
</dbReference>
<keyword evidence="3" id="KW-0862">Zinc</keyword>
<reference evidence="7" key="3">
    <citation type="submission" date="2025-09" db="UniProtKB">
        <authorList>
            <consortium name="Ensembl"/>
        </authorList>
    </citation>
    <scope>IDENTIFICATION</scope>
    <source>
        <strain evidence="7">Guanapo</strain>
    </source>
</reference>
<dbReference type="AlphaFoldDB" id="A0A3P9N003"/>
<keyword evidence="4 5" id="KW-0238">DNA-binding</keyword>
<dbReference type="GO" id="GO:0003677">
    <property type="term" value="F:DNA binding"/>
    <property type="evidence" value="ECO:0007669"/>
    <property type="project" value="UniProtKB-UniRule"/>
</dbReference>
<accession>A0A3P9N003</accession>
<dbReference type="InterPro" id="IPR052224">
    <property type="entry name" value="THAP_domain_protein"/>
</dbReference>
<evidence type="ECO:0000256" key="5">
    <source>
        <dbReference type="PROSITE-ProRule" id="PRU00309"/>
    </source>
</evidence>
<evidence type="ECO:0000256" key="4">
    <source>
        <dbReference type="ARBA" id="ARBA00023125"/>
    </source>
</evidence>
<proteinExistence type="predicted"/>
<organism evidence="7 8">
    <name type="scientific">Poecilia reticulata</name>
    <name type="common">Guppy</name>
    <name type="synonym">Acanthophacelus reticulatus</name>
    <dbReference type="NCBI Taxonomy" id="8081"/>
    <lineage>
        <taxon>Eukaryota</taxon>
        <taxon>Metazoa</taxon>
        <taxon>Chordata</taxon>
        <taxon>Craniata</taxon>
        <taxon>Vertebrata</taxon>
        <taxon>Euteleostomi</taxon>
        <taxon>Actinopterygii</taxon>
        <taxon>Neopterygii</taxon>
        <taxon>Teleostei</taxon>
        <taxon>Neoteleostei</taxon>
        <taxon>Acanthomorphata</taxon>
        <taxon>Ovalentaria</taxon>
        <taxon>Atherinomorphae</taxon>
        <taxon>Cyprinodontiformes</taxon>
        <taxon>Poeciliidae</taxon>
        <taxon>Poeciliinae</taxon>
        <taxon>Poecilia</taxon>
    </lineage>
</organism>
<evidence type="ECO:0000259" key="6">
    <source>
        <dbReference type="PROSITE" id="PS50950"/>
    </source>
</evidence>
<dbReference type="InterPro" id="IPR006612">
    <property type="entry name" value="THAP_Znf"/>
</dbReference>
<dbReference type="SMART" id="SM00980">
    <property type="entry name" value="THAP"/>
    <property type="match status" value="1"/>
</dbReference>
<dbReference type="SMART" id="SM00692">
    <property type="entry name" value="DM3"/>
    <property type="match status" value="1"/>
</dbReference>
<dbReference type="Bgee" id="ENSPREG00000002108">
    <property type="expression patterns" value="Expressed in caudal fin"/>
</dbReference>
<dbReference type="PANTHER" id="PTHR46927:SF2">
    <property type="entry name" value="THAP DOMAIN-CONTAINING PROTEIN 8"/>
    <property type="match status" value="1"/>
</dbReference>
<dbReference type="PROSITE" id="PS50950">
    <property type="entry name" value="ZF_THAP"/>
    <property type="match status" value="1"/>
</dbReference>
<dbReference type="GeneTree" id="ENSGT01030000235075"/>
<dbReference type="OMA" id="KIRICKD"/>